<dbReference type="PROSITE" id="PS51186">
    <property type="entry name" value="GNAT"/>
    <property type="match status" value="1"/>
</dbReference>
<name>A0A846XJY3_9NOCA</name>
<dbReference type="PANTHER" id="PTHR42791:SF1">
    <property type="entry name" value="N-ACETYLTRANSFERASE DOMAIN-CONTAINING PROTEIN"/>
    <property type="match status" value="1"/>
</dbReference>
<proteinExistence type="predicted"/>
<dbReference type="InterPro" id="IPR000182">
    <property type="entry name" value="GNAT_dom"/>
</dbReference>
<dbReference type="PANTHER" id="PTHR42791">
    <property type="entry name" value="GNAT FAMILY ACETYLTRANSFERASE"/>
    <property type="match status" value="1"/>
</dbReference>
<dbReference type="SUPFAM" id="SSF55729">
    <property type="entry name" value="Acyl-CoA N-acyltransferases (Nat)"/>
    <property type="match status" value="1"/>
</dbReference>
<evidence type="ECO:0000259" key="1">
    <source>
        <dbReference type="PROSITE" id="PS51186"/>
    </source>
</evidence>
<dbReference type="InterPro" id="IPR016181">
    <property type="entry name" value="Acyl_CoA_acyltransferase"/>
</dbReference>
<dbReference type="EMBL" id="JAAXOO010000004">
    <property type="protein sequence ID" value="NKY34893.1"/>
    <property type="molecule type" value="Genomic_DNA"/>
</dbReference>
<keyword evidence="2" id="KW-0808">Transferase</keyword>
<protein>
    <submittedName>
        <fullName evidence="2">GNAT family N-acetyltransferase</fullName>
    </submittedName>
</protein>
<dbReference type="InterPro" id="IPR052523">
    <property type="entry name" value="Trichothecene_AcTrans"/>
</dbReference>
<gene>
    <name evidence="2" type="ORF">HGA13_17710</name>
</gene>
<comment type="caution">
    <text evidence="2">The sequence shown here is derived from an EMBL/GenBank/DDBJ whole genome shotgun (WGS) entry which is preliminary data.</text>
</comment>
<sequence length="172" mass="19481">MAAIWPNRQRRHRALPRYFAASLRHFHVPNGGVRVALNTDGEIAAVAVWDPPGRWDHSTLTTVRALPDLLPALQTRALAAAKVRHTLDLHHPHEPEHWYLANIGTTQNFRGQGYAARLITDELTSNPGIHAYLVCTLESNITYYKQFGFQRAEPFSLPTGRRPSMWPMAINM</sequence>
<dbReference type="Proteomes" id="UP000565715">
    <property type="component" value="Unassembled WGS sequence"/>
</dbReference>
<dbReference type="Pfam" id="PF00583">
    <property type="entry name" value="Acetyltransf_1"/>
    <property type="match status" value="1"/>
</dbReference>
<dbReference type="AlphaFoldDB" id="A0A846XJY3"/>
<dbReference type="GO" id="GO:0016747">
    <property type="term" value="F:acyltransferase activity, transferring groups other than amino-acyl groups"/>
    <property type="evidence" value="ECO:0007669"/>
    <property type="project" value="InterPro"/>
</dbReference>
<accession>A0A846XJY3</accession>
<reference evidence="2 3" key="1">
    <citation type="submission" date="2020-04" db="EMBL/GenBank/DDBJ databases">
        <title>MicrobeNet Type strains.</title>
        <authorList>
            <person name="Nicholson A.C."/>
        </authorList>
    </citation>
    <scope>NUCLEOTIDE SEQUENCE [LARGE SCALE GENOMIC DNA]</scope>
    <source>
        <strain evidence="2 3">DSM 45078</strain>
    </source>
</reference>
<dbReference type="Gene3D" id="3.40.630.30">
    <property type="match status" value="1"/>
</dbReference>
<dbReference type="CDD" id="cd04301">
    <property type="entry name" value="NAT_SF"/>
    <property type="match status" value="1"/>
</dbReference>
<evidence type="ECO:0000313" key="2">
    <source>
        <dbReference type="EMBL" id="NKY34893.1"/>
    </source>
</evidence>
<organism evidence="2 3">
    <name type="scientific">Nocardia speluncae</name>
    <dbReference type="NCBI Taxonomy" id="419477"/>
    <lineage>
        <taxon>Bacteria</taxon>
        <taxon>Bacillati</taxon>
        <taxon>Actinomycetota</taxon>
        <taxon>Actinomycetes</taxon>
        <taxon>Mycobacteriales</taxon>
        <taxon>Nocardiaceae</taxon>
        <taxon>Nocardia</taxon>
    </lineage>
</organism>
<evidence type="ECO:0000313" key="3">
    <source>
        <dbReference type="Proteomes" id="UP000565715"/>
    </source>
</evidence>
<feature type="domain" description="N-acetyltransferase" evidence="1">
    <location>
        <begin position="1"/>
        <end position="172"/>
    </location>
</feature>
<keyword evidence="3" id="KW-1185">Reference proteome</keyword>